<evidence type="ECO:0000313" key="2">
    <source>
        <dbReference type="Proteomes" id="UP001333110"/>
    </source>
</evidence>
<name>A0AAN7S3C4_MYCAM</name>
<dbReference type="Proteomes" id="UP001333110">
    <property type="component" value="Unassembled WGS sequence"/>
</dbReference>
<reference evidence="1 2" key="1">
    <citation type="journal article" date="2023" name="J. Hered.">
        <title>Chromosome-level genome of the wood stork (Mycteria americana) provides insight into avian chromosome evolution.</title>
        <authorList>
            <person name="Flamio R. Jr."/>
            <person name="Ramstad K.M."/>
        </authorList>
    </citation>
    <scope>NUCLEOTIDE SEQUENCE [LARGE SCALE GENOMIC DNA]</scope>
    <source>
        <strain evidence="1">JAX WOST 10</strain>
    </source>
</reference>
<sequence length="70" mass="7360">MATVICAVGCRQAVEDEAVKISTKKPDATVSSQQCALAAKRANSIRGCIRKSVASRLREVILPLSSALST</sequence>
<gene>
    <name evidence="1" type="ORF">QYF61_012774</name>
</gene>
<dbReference type="EMBL" id="JAUNZN010000001">
    <property type="protein sequence ID" value="KAK4830674.1"/>
    <property type="molecule type" value="Genomic_DNA"/>
</dbReference>
<dbReference type="AlphaFoldDB" id="A0AAN7S3C4"/>
<protein>
    <submittedName>
        <fullName evidence="1">Uncharacterized protein</fullName>
    </submittedName>
</protein>
<proteinExistence type="predicted"/>
<organism evidence="1 2">
    <name type="scientific">Mycteria americana</name>
    <name type="common">Wood stork</name>
    <dbReference type="NCBI Taxonomy" id="33587"/>
    <lineage>
        <taxon>Eukaryota</taxon>
        <taxon>Metazoa</taxon>
        <taxon>Chordata</taxon>
        <taxon>Craniata</taxon>
        <taxon>Vertebrata</taxon>
        <taxon>Euteleostomi</taxon>
        <taxon>Archelosauria</taxon>
        <taxon>Archosauria</taxon>
        <taxon>Dinosauria</taxon>
        <taxon>Saurischia</taxon>
        <taxon>Theropoda</taxon>
        <taxon>Coelurosauria</taxon>
        <taxon>Aves</taxon>
        <taxon>Neognathae</taxon>
        <taxon>Neoaves</taxon>
        <taxon>Aequornithes</taxon>
        <taxon>Ciconiiformes</taxon>
        <taxon>Ciconiidae</taxon>
        <taxon>Mycteria</taxon>
    </lineage>
</organism>
<comment type="caution">
    <text evidence="1">The sequence shown here is derived from an EMBL/GenBank/DDBJ whole genome shotgun (WGS) entry which is preliminary data.</text>
</comment>
<evidence type="ECO:0000313" key="1">
    <source>
        <dbReference type="EMBL" id="KAK4830674.1"/>
    </source>
</evidence>
<keyword evidence="2" id="KW-1185">Reference proteome</keyword>
<accession>A0AAN7S3C4</accession>